<evidence type="ECO:0000313" key="7">
    <source>
        <dbReference type="Proteomes" id="UP001589896"/>
    </source>
</evidence>
<dbReference type="EMBL" id="JBHLTG010000001">
    <property type="protein sequence ID" value="MFC0676243.1"/>
    <property type="molecule type" value="Genomic_DNA"/>
</dbReference>
<dbReference type="InterPro" id="IPR036291">
    <property type="entry name" value="NAD(P)-bd_dom_sf"/>
</dbReference>
<dbReference type="RefSeq" id="WP_386663808.1">
    <property type="nucleotide sequence ID" value="NZ_JBHLTG010000001.1"/>
</dbReference>
<comment type="caution">
    <text evidence="6">The sequence shown here is derived from an EMBL/GenBank/DDBJ whole genome shotgun (WGS) entry which is preliminary data.</text>
</comment>
<dbReference type="InterPro" id="IPR015815">
    <property type="entry name" value="HIBADH-related"/>
</dbReference>
<proteinExistence type="inferred from homology"/>
<gene>
    <name evidence="6" type="ORF">ACFFGH_00075</name>
</gene>
<evidence type="ECO:0000256" key="3">
    <source>
        <dbReference type="ARBA" id="ARBA00023027"/>
    </source>
</evidence>
<dbReference type="SUPFAM" id="SSF48179">
    <property type="entry name" value="6-phosphogluconate dehydrogenase C-terminal domain-like"/>
    <property type="match status" value="1"/>
</dbReference>
<dbReference type="PIRSF" id="PIRSF000103">
    <property type="entry name" value="HIBADH"/>
    <property type="match status" value="1"/>
</dbReference>
<keyword evidence="2 6" id="KW-0560">Oxidoreductase</keyword>
<dbReference type="InterPro" id="IPR008927">
    <property type="entry name" value="6-PGluconate_DH-like_C_sf"/>
</dbReference>
<dbReference type="Pfam" id="PF14833">
    <property type="entry name" value="NAD_binding_11"/>
    <property type="match status" value="1"/>
</dbReference>
<dbReference type="PANTHER" id="PTHR43060">
    <property type="entry name" value="3-HYDROXYISOBUTYRATE DEHYDROGENASE-LIKE 1, MITOCHONDRIAL-RELATED"/>
    <property type="match status" value="1"/>
</dbReference>
<dbReference type="InterPro" id="IPR006115">
    <property type="entry name" value="6PGDH_NADP-bd"/>
</dbReference>
<evidence type="ECO:0000259" key="4">
    <source>
        <dbReference type="Pfam" id="PF03446"/>
    </source>
</evidence>
<reference evidence="6 7" key="1">
    <citation type="submission" date="2024-09" db="EMBL/GenBank/DDBJ databases">
        <authorList>
            <person name="Sun Q."/>
            <person name="Mori K."/>
        </authorList>
    </citation>
    <scope>NUCLEOTIDE SEQUENCE [LARGE SCALE GENOMIC DNA]</scope>
    <source>
        <strain evidence="6 7">KCTC 23076</strain>
    </source>
</reference>
<keyword evidence="7" id="KW-1185">Reference proteome</keyword>
<dbReference type="Gene3D" id="3.40.50.720">
    <property type="entry name" value="NAD(P)-binding Rossmann-like Domain"/>
    <property type="match status" value="1"/>
</dbReference>
<dbReference type="SUPFAM" id="SSF51735">
    <property type="entry name" value="NAD(P)-binding Rossmann-fold domains"/>
    <property type="match status" value="1"/>
</dbReference>
<sequence>MESRVSNRHRARPGPYCIDQEKFMKVGFIGLGAMGAPMARHVHARGLLAAVGNRSQHKADALAAELGVRAARSADNFADCDIVVLCVSLDADVLENVAALAGVLKRNALVIDHSTTAVETARRAAAQLAAQGIAFVDAPVSGGVEGARNGRLSVMVGGEADVLERARPVLESYAGRIAHMGAVGAGQATKAVNQVLVAGINEAVCEGLALAEKLGLDAEQLLPTLMAGAAGNWFLEKRGATMLRSEFTPGFKCAHMLKDLRIVQGIARNAGVYVSVTQQALADYAELIERGFGEADTSALIELKRRG</sequence>
<comment type="similarity">
    <text evidence="1">Belongs to the HIBADH-related family.</text>
</comment>
<feature type="domain" description="6-phosphogluconate dehydrogenase NADP-binding" evidence="4">
    <location>
        <begin position="25"/>
        <end position="181"/>
    </location>
</feature>
<feature type="domain" description="3-hydroxyisobutyrate dehydrogenase-like NAD-binding" evidence="5">
    <location>
        <begin position="184"/>
        <end position="303"/>
    </location>
</feature>
<evidence type="ECO:0000259" key="5">
    <source>
        <dbReference type="Pfam" id="PF14833"/>
    </source>
</evidence>
<accession>A0ABV6RK26</accession>
<dbReference type="Pfam" id="PF03446">
    <property type="entry name" value="NAD_binding_2"/>
    <property type="match status" value="1"/>
</dbReference>
<dbReference type="PROSITE" id="PS00895">
    <property type="entry name" value="3_HYDROXYISOBUT_DH"/>
    <property type="match status" value="1"/>
</dbReference>
<dbReference type="GO" id="GO:0016491">
    <property type="term" value="F:oxidoreductase activity"/>
    <property type="evidence" value="ECO:0007669"/>
    <property type="project" value="UniProtKB-KW"/>
</dbReference>
<protein>
    <submittedName>
        <fullName evidence="6">NAD(P)-dependent oxidoreductase</fullName>
        <ecNumber evidence="6">1.1.-.-</ecNumber>
    </submittedName>
</protein>
<dbReference type="EC" id="1.1.-.-" evidence="6"/>
<evidence type="ECO:0000313" key="6">
    <source>
        <dbReference type="EMBL" id="MFC0676243.1"/>
    </source>
</evidence>
<dbReference type="InterPro" id="IPR002204">
    <property type="entry name" value="3-OH-isobutyrate_DH-rel_CS"/>
</dbReference>
<name>A0ABV6RK26_9GAMM</name>
<evidence type="ECO:0000256" key="2">
    <source>
        <dbReference type="ARBA" id="ARBA00023002"/>
    </source>
</evidence>
<keyword evidence="3" id="KW-0520">NAD</keyword>
<evidence type="ECO:0000256" key="1">
    <source>
        <dbReference type="ARBA" id="ARBA00009080"/>
    </source>
</evidence>
<organism evidence="6 7">
    <name type="scientific">Lysobacter korlensis</name>
    <dbReference type="NCBI Taxonomy" id="553636"/>
    <lineage>
        <taxon>Bacteria</taxon>
        <taxon>Pseudomonadati</taxon>
        <taxon>Pseudomonadota</taxon>
        <taxon>Gammaproteobacteria</taxon>
        <taxon>Lysobacterales</taxon>
        <taxon>Lysobacteraceae</taxon>
        <taxon>Lysobacter</taxon>
    </lineage>
</organism>
<dbReference type="Gene3D" id="1.10.1040.10">
    <property type="entry name" value="N-(1-d-carboxylethyl)-l-norvaline Dehydrogenase, domain 2"/>
    <property type="match status" value="1"/>
</dbReference>
<dbReference type="InterPro" id="IPR013328">
    <property type="entry name" value="6PGD_dom2"/>
</dbReference>
<dbReference type="InterPro" id="IPR029154">
    <property type="entry name" value="HIBADH-like_NADP-bd"/>
</dbReference>
<dbReference type="Proteomes" id="UP001589896">
    <property type="component" value="Unassembled WGS sequence"/>
</dbReference>
<dbReference type="PANTHER" id="PTHR43060:SF15">
    <property type="entry name" value="3-HYDROXYISOBUTYRATE DEHYDROGENASE-LIKE 1, MITOCHONDRIAL-RELATED"/>
    <property type="match status" value="1"/>
</dbReference>